<dbReference type="PROSITE" id="PS50928">
    <property type="entry name" value="ABC_TM1"/>
    <property type="match status" value="1"/>
</dbReference>
<evidence type="ECO:0000256" key="3">
    <source>
        <dbReference type="ARBA" id="ARBA00022692"/>
    </source>
</evidence>
<dbReference type="GO" id="GO:0055085">
    <property type="term" value="P:transmembrane transport"/>
    <property type="evidence" value="ECO:0007669"/>
    <property type="project" value="InterPro"/>
</dbReference>
<dbReference type="PANTHER" id="PTHR30177:SF4">
    <property type="entry name" value="OSMOPROTECTANT IMPORT PERMEASE PROTEIN OSMW"/>
    <property type="match status" value="1"/>
</dbReference>
<dbReference type="InterPro" id="IPR051204">
    <property type="entry name" value="ABC_transp_perm/SBD"/>
</dbReference>
<feature type="transmembrane region" description="Helical" evidence="6">
    <location>
        <begin position="179"/>
        <end position="208"/>
    </location>
</feature>
<protein>
    <submittedName>
        <fullName evidence="8">ABC transporter permease</fullName>
    </submittedName>
</protein>
<feature type="transmembrane region" description="Helical" evidence="6">
    <location>
        <begin position="20"/>
        <end position="41"/>
    </location>
</feature>
<evidence type="ECO:0000259" key="7">
    <source>
        <dbReference type="PROSITE" id="PS50928"/>
    </source>
</evidence>
<dbReference type="InterPro" id="IPR035906">
    <property type="entry name" value="MetI-like_sf"/>
</dbReference>
<dbReference type="Pfam" id="PF00528">
    <property type="entry name" value="BPD_transp_1"/>
    <property type="match status" value="1"/>
</dbReference>
<evidence type="ECO:0000313" key="9">
    <source>
        <dbReference type="Proteomes" id="UP000490386"/>
    </source>
</evidence>
<reference evidence="8 9" key="1">
    <citation type="submission" date="2019-09" db="EMBL/GenBank/DDBJ databases">
        <title>Phylogeny of genus Pseudoclavibacter and closely related genus.</title>
        <authorList>
            <person name="Li Y."/>
        </authorList>
    </citation>
    <scope>NUCLEOTIDE SEQUENCE [LARGE SCALE GENOMIC DNA]</scope>
    <source>
        <strain evidence="8 9">THG-MD12</strain>
    </source>
</reference>
<feature type="transmembrane region" description="Helical" evidence="6">
    <location>
        <begin position="77"/>
        <end position="96"/>
    </location>
</feature>
<comment type="similarity">
    <text evidence="6">Belongs to the binding-protein-dependent transport system permease family.</text>
</comment>
<comment type="caution">
    <text evidence="8">The sequence shown here is derived from an EMBL/GenBank/DDBJ whole genome shotgun (WGS) entry which is preliminary data.</text>
</comment>
<feature type="transmembrane region" description="Helical" evidence="6">
    <location>
        <begin position="48"/>
        <end position="71"/>
    </location>
</feature>
<evidence type="ECO:0000256" key="5">
    <source>
        <dbReference type="ARBA" id="ARBA00023136"/>
    </source>
</evidence>
<keyword evidence="5 6" id="KW-0472">Membrane</keyword>
<dbReference type="SUPFAM" id="SSF161098">
    <property type="entry name" value="MetI-like"/>
    <property type="match status" value="1"/>
</dbReference>
<evidence type="ECO:0000256" key="4">
    <source>
        <dbReference type="ARBA" id="ARBA00022989"/>
    </source>
</evidence>
<dbReference type="RefSeq" id="WP_151422034.1">
    <property type="nucleotide sequence ID" value="NZ_CANKVH010000004.1"/>
</dbReference>
<dbReference type="EMBL" id="WBJX01000001">
    <property type="protein sequence ID" value="KAB1638999.1"/>
    <property type="molecule type" value="Genomic_DNA"/>
</dbReference>
<dbReference type="GO" id="GO:0031460">
    <property type="term" value="P:glycine betaine transport"/>
    <property type="evidence" value="ECO:0007669"/>
    <property type="project" value="TreeGrafter"/>
</dbReference>
<evidence type="ECO:0000256" key="6">
    <source>
        <dbReference type="RuleBase" id="RU363032"/>
    </source>
</evidence>
<dbReference type="Gene3D" id="1.10.3720.10">
    <property type="entry name" value="MetI-like"/>
    <property type="match status" value="1"/>
</dbReference>
<keyword evidence="2 6" id="KW-0813">Transport</keyword>
<name>A0A7J5B4A3_9MICO</name>
<gene>
    <name evidence="8" type="ORF">F8O03_01205</name>
</gene>
<evidence type="ECO:0000256" key="1">
    <source>
        <dbReference type="ARBA" id="ARBA00004141"/>
    </source>
</evidence>
<sequence length="247" mass="26063">MNWLIANWDTVWPIIIQHALLSVVPTVLGLVIALPLGMLLVGRPRGRAAAIVVASIVFTIPSLALFVVIPSIVGTPIISPLNVVIALTLYSTALLIRTVLESLDAVPADVKDASSAIGFSAIKRVIEVELPLAIPVLVAGLRVVAVTNVSLVSVGAVIGVGGLGQLFTAGFQRDYPDQIFAGIITILVLAFIFDRIIALIGVATTPWLRSGRVKAKRASKRAPSERTETAMLDTVIGLDSPEKKANV</sequence>
<feature type="domain" description="ABC transmembrane type-1" evidence="7">
    <location>
        <begin position="15"/>
        <end position="197"/>
    </location>
</feature>
<dbReference type="OrthoDB" id="3233284at2"/>
<accession>A0A7J5B4A3</accession>
<keyword evidence="3 6" id="KW-0812">Transmembrane</keyword>
<evidence type="ECO:0000256" key="2">
    <source>
        <dbReference type="ARBA" id="ARBA00022448"/>
    </source>
</evidence>
<dbReference type="CDD" id="cd06261">
    <property type="entry name" value="TM_PBP2"/>
    <property type="match status" value="1"/>
</dbReference>
<dbReference type="GO" id="GO:0005886">
    <property type="term" value="C:plasma membrane"/>
    <property type="evidence" value="ECO:0007669"/>
    <property type="project" value="UniProtKB-SubCell"/>
</dbReference>
<dbReference type="AlphaFoldDB" id="A0A7J5B4A3"/>
<dbReference type="InterPro" id="IPR000515">
    <property type="entry name" value="MetI-like"/>
</dbReference>
<keyword evidence="4 6" id="KW-1133">Transmembrane helix</keyword>
<proteinExistence type="inferred from homology"/>
<organism evidence="8 9">
    <name type="scientific">Pseudoclavibacter terrae</name>
    <dbReference type="NCBI Taxonomy" id="1530195"/>
    <lineage>
        <taxon>Bacteria</taxon>
        <taxon>Bacillati</taxon>
        <taxon>Actinomycetota</taxon>
        <taxon>Actinomycetes</taxon>
        <taxon>Micrococcales</taxon>
        <taxon>Microbacteriaceae</taxon>
        <taxon>Pseudoclavibacter</taxon>
    </lineage>
</organism>
<comment type="subcellular location">
    <subcellularLocation>
        <location evidence="6">Cell membrane</location>
        <topology evidence="6">Multi-pass membrane protein</topology>
    </subcellularLocation>
    <subcellularLocation>
        <location evidence="1">Membrane</location>
        <topology evidence="1">Multi-pass membrane protein</topology>
    </subcellularLocation>
</comment>
<evidence type="ECO:0000313" key="8">
    <source>
        <dbReference type="EMBL" id="KAB1638999.1"/>
    </source>
</evidence>
<keyword evidence="9" id="KW-1185">Reference proteome</keyword>
<dbReference type="PANTHER" id="PTHR30177">
    <property type="entry name" value="GLYCINE BETAINE/L-PROLINE TRANSPORT SYSTEM PERMEASE PROTEIN PROW"/>
    <property type="match status" value="1"/>
</dbReference>
<dbReference type="Proteomes" id="UP000490386">
    <property type="component" value="Unassembled WGS sequence"/>
</dbReference>